<proteinExistence type="predicted"/>
<keyword evidence="2" id="KW-1185">Reference proteome</keyword>
<evidence type="ECO:0000313" key="1">
    <source>
        <dbReference type="EMBL" id="KAK8219253.1"/>
    </source>
</evidence>
<dbReference type="EMBL" id="JAMKPW020000004">
    <property type="protein sequence ID" value="KAK8219253.1"/>
    <property type="molecule type" value="Genomic_DNA"/>
</dbReference>
<evidence type="ECO:0000313" key="2">
    <source>
        <dbReference type="Proteomes" id="UP001320706"/>
    </source>
</evidence>
<accession>A0ACC3SLI8</accession>
<sequence length="125" mass="13742">MLWTPTWTLTRPLTIAPEVDMPTVIAGRGLQVPETFPIPPACSWRLRLKGPVSVGMHCALCATEDVSRREVVCQTQIASVIGFPVACYRSTACLRSNDHVKLTKQADCASWEAVPWKLAPIAPAW</sequence>
<gene>
    <name evidence="1" type="ORF">M8818_000987</name>
</gene>
<name>A0ACC3SLI8_9PEZI</name>
<organism evidence="1 2">
    <name type="scientific">Zalaria obscura</name>
    <dbReference type="NCBI Taxonomy" id="2024903"/>
    <lineage>
        <taxon>Eukaryota</taxon>
        <taxon>Fungi</taxon>
        <taxon>Dikarya</taxon>
        <taxon>Ascomycota</taxon>
        <taxon>Pezizomycotina</taxon>
        <taxon>Dothideomycetes</taxon>
        <taxon>Dothideomycetidae</taxon>
        <taxon>Dothideales</taxon>
        <taxon>Zalariaceae</taxon>
        <taxon>Zalaria</taxon>
    </lineage>
</organism>
<protein>
    <submittedName>
        <fullName evidence="1">Uncharacterized protein</fullName>
    </submittedName>
</protein>
<comment type="caution">
    <text evidence="1">The sequence shown here is derived from an EMBL/GenBank/DDBJ whole genome shotgun (WGS) entry which is preliminary data.</text>
</comment>
<dbReference type="Proteomes" id="UP001320706">
    <property type="component" value="Unassembled WGS sequence"/>
</dbReference>
<reference evidence="1" key="1">
    <citation type="submission" date="2024-02" db="EMBL/GenBank/DDBJ databases">
        <title>Metagenome Assembled Genome of Zalaria obscura JY119.</title>
        <authorList>
            <person name="Vighnesh L."/>
            <person name="Jagadeeshwari U."/>
            <person name="Venkata Ramana C."/>
            <person name="Sasikala C."/>
        </authorList>
    </citation>
    <scope>NUCLEOTIDE SEQUENCE</scope>
    <source>
        <strain evidence="1">JY119</strain>
    </source>
</reference>